<dbReference type="Proteomes" id="UP001234178">
    <property type="component" value="Unassembled WGS sequence"/>
</dbReference>
<sequence length="95" mass="11215">MNKKERKYRDLCMRETRDPVKSLFIRLCLCLFLPGTQLSTPLTQYMKKYGKTRKRWCYIKEEGIWVDGDNENAPKKPPAQKGAVLYTSTLDIRIK</sequence>
<evidence type="ECO:0000313" key="2">
    <source>
        <dbReference type="Proteomes" id="UP001234178"/>
    </source>
</evidence>
<keyword evidence="2" id="KW-1185">Reference proteome</keyword>
<evidence type="ECO:0000313" key="1">
    <source>
        <dbReference type="EMBL" id="KAK4022857.1"/>
    </source>
</evidence>
<accession>A0ABR0ACK5</accession>
<dbReference type="EMBL" id="JAOYFB010000037">
    <property type="protein sequence ID" value="KAK4022857.1"/>
    <property type="molecule type" value="Genomic_DNA"/>
</dbReference>
<protein>
    <submittedName>
        <fullName evidence="1">Uncharacterized protein</fullName>
    </submittedName>
</protein>
<name>A0ABR0ACK5_9CRUS</name>
<comment type="caution">
    <text evidence="1">The sequence shown here is derived from an EMBL/GenBank/DDBJ whole genome shotgun (WGS) entry which is preliminary data.</text>
</comment>
<reference evidence="1 2" key="1">
    <citation type="journal article" date="2023" name="Nucleic Acids Res.">
        <title>The hologenome of Daphnia magna reveals possible DNA methylation and microbiome-mediated evolution of the host genome.</title>
        <authorList>
            <person name="Chaturvedi A."/>
            <person name="Li X."/>
            <person name="Dhandapani V."/>
            <person name="Marshall H."/>
            <person name="Kissane S."/>
            <person name="Cuenca-Cambronero M."/>
            <person name="Asole G."/>
            <person name="Calvet F."/>
            <person name="Ruiz-Romero M."/>
            <person name="Marangio P."/>
            <person name="Guigo R."/>
            <person name="Rago D."/>
            <person name="Mirbahai L."/>
            <person name="Eastwood N."/>
            <person name="Colbourne J.K."/>
            <person name="Zhou J."/>
            <person name="Mallon E."/>
            <person name="Orsini L."/>
        </authorList>
    </citation>
    <scope>NUCLEOTIDE SEQUENCE [LARGE SCALE GENOMIC DNA]</scope>
    <source>
        <strain evidence="1">LRV0_1</strain>
    </source>
</reference>
<organism evidence="1 2">
    <name type="scientific">Daphnia magna</name>
    <dbReference type="NCBI Taxonomy" id="35525"/>
    <lineage>
        <taxon>Eukaryota</taxon>
        <taxon>Metazoa</taxon>
        <taxon>Ecdysozoa</taxon>
        <taxon>Arthropoda</taxon>
        <taxon>Crustacea</taxon>
        <taxon>Branchiopoda</taxon>
        <taxon>Diplostraca</taxon>
        <taxon>Cladocera</taxon>
        <taxon>Anomopoda</taxon>
        <taxon>Daphniidae</taxon>
        <taxon>Daphnia</taxon>
    </lineage>
</organism>
<gene>
    <name evidence="1" type="ORF">OUZ56_008301</name>
</gene>
<proteinExistence type="predicted"/>